<name>A0A8H9G9G5_9MICO</name>
<dbReference type="InterPro" id="IPR010982">
    <property type="entry name" value="Lambda_DNA-bd_dom_sf"/>
</dbReference>
<dbReference type="AlphaFoldDB" id="A0A8H9G9G5"/>
<evidence type="ECO:0000313" key="7">
    <source>
        <dbReference type="Proteomes" id="UP000648535"/>
    </source>
</evidence>
<keyword evidence="3" id="KW-0804">Transcription</keyword>
<dbReference type="Gene3D" id="3.40.50.2300">
    <property type="match status" value="3"/>
</dbReference>
<dbReference type="Gene3D" id="1.10.260.40">
    <property type="entry name" value="lambda repressor-like DNA-binding domains"/>
    <property type="match status" value="1"/>
</dbReference>
<evidence type="ECO:0000259" key="5">
    <source>
        <dbReference type="PROSITE" id="PS50932"/>
    </source>
</evidence>
<dbReference type="InterPro" id="IPR001761">
    <property type="entry name" value="Peripla_BP/Lac1_sug-bd_dom"/>
</dbReference>
<dbReference type="GO" id="GO:0000976">
    <property type="term" value="F:transcription cis-regulatory region binding"/>
    <property type="evidence" value="ECO:0007669"/>
    <property type="project" value="TreeGrafter"/>
</dbReference>
<keyword evidence="2" id="KW-0238">DNA-binding</keyword>
<dbReference type="PANTHER" id="PTHR30146:SF109">
    <property type="entry name" value="HTH-TYPE TRANSCRIPTIONAL REGULATOR GALS"/>
    <property type="match status" value="1"/>
</dbReference>
<dbReference type="InterPro" id="IPR000843">
    <property type="entry name" value="HTH_LacI"/>
</dbReference>
<dbReference type="Proteomes" id="UP000648535">
    <property type="component" value="Unassembled WGS sequence"/>
</dbReference>
<reference evidence="6" key="2">
    <citation type="submission" date="2020-09" db="EMBL/GenBank/DDBJ databases">
        <authorList>
            <person name="Sun Q."/>
            <person name="Ohkuma M."/>
        </authorList>
    </citation>
    <scope>NUCLEOTIDE SEQUENCE</scope>
    <source>
        <strain evidence="6">JCM 1480</strain>
    </source>
</reference>
<evidence type="ECO:0000256" key="1">
    <source>
        <dbReference type="ARBA" id="ARBA00023015"/>
    </source>
</evidence>
<feature type="domain" description="HTH lacI-type" evidence="5">
    <location>
        <begin position="8"/>
        <end position="62"/>
    </location>
</feature>
<comment type="caution">
    <text evidence="6">The sequence shown here is derived from an EMBL/GenBank/DDBJ whole genome shotgun (WGS) entry which is preliminary data.</text>
</comment>
<dbReference type="SUPFAM" id="SSF53822">
    <property type="entry name" value="Periplasmic binding protein-like I"/>
    <property type="match status" value="2"/>
</dbReference>
<evidence type="ECO:0000256" key="3">
    <source>
        <dbReference type="ARBA" id="ARBA00023163"/>
    </source>
</evidence>
<proteinExistence type="predicted"/>
<gene>
    <name evidence="6" type="ORF">GCM10009769_16330</name>
</gene>
<dbReference type="CDD" id="cd01392">
    <property type="entry name" value="HTH_LacI"/>
    <property type="match status" value="1"/>
</dbReference>
<keyword evidence="1" id="KW-0805">Transcription regulation</keyword>
<dbReference type="PANTHER" id="PTHR30146">
    <property type="entry name" value="LACI-RELATED TRANSCRIPTIONAL REPRESSOR"/>
    <property type="match status" value="1"/>
</dbReference>
<dbReference type="EMBL" id="BMOI01000006">
    <property type="protein sequence ID" value="GGK98846.1"/>
    <property type="molecule type" value="Genomic_DNA"/>
</dbReference>
<evidence type="ECO:0000313" key="6">
    <source>
        <dbReference type="EMBL" id="GGK98846.1"/>
    </source>
</evidence>
<accession>A0A8H9G9G5</accession>
<feature type="compositionally biased region" description="Low complexity" evidence="4">
    <location>
        <begin position="217"/>
        <end position="272"/>
    </location>
</feature>
<reference evidence="6" key="1">
    <citation type="journal article" date="2014" name="Int. J. Syst. Evol. Microbiol.">
        <title>Complete genome sequence of Corynebacterium casei LMG S-19264T (=DSM 44701T), isolated from a smear-ripened cheese.</title>
        <authorList>
            <consortium name="US DOE Joint Genome Institute (JGI-PGF)"/>
            <person name="Walter F."/>
            <person name="Albersmeier A."/>
            <person name="Kalinowski J."/>
            <person name="Ruckert C."/>
        </authorList>
    </citation>
    <scope>NUCLEOTIDE SEQUENCE</scope>
    <source>
        <strain evidence="6">JCM 1480</strain>
    </source>
</reference>
<dbReference type="SMART" id="SM00354">
    <property type="entry name" value="HTH_LACI"/>
    <property type="match status" value="1"/>
</dbReference>
<protein>
    <recommendedName>
        <fullName evidence="5">HTH lacI-type domain-containing protein</fullName>
    </recommendedName>
</protein>
<organism evidence="6 7">
    <name type="scientific">Curtobacterium luteum</name>
    <dbReference type="NCBI Taxonomy" id="33881"/>
    <lineage>
        <taxon>Bacteria</taxon>
        <taxon>Bacillati</taxon>
        <taxon>Actinomycetota</taxon>
        <taxon>Actinomycetes</taxon>
        <taxon>Micrococcales</taxon>
        <taxon>Microbacteriaceae</taxon>
        <taxon>Curtobacterium</taxon>
    </lineage>
</organism>
<evidence type="ECO:0000256" key="4">
    <source>
        <dbReference type="SAM" id="MobiDB-lite"/>
    </source>
</evidence>
<dbReference type="PROSITE" id="PS50932">
    <property type="entry name" value="HTH_LACI_2"/>
    <property type="match status" value="1"/>
</dbReference>
<dbReference type="GO" id="GO:0003700">
    <property type="term" value="F:DNA-binding transcription factor activity"/>
    <property type="evidence" value="ECO:0007669"/>
    <property type="project" value="TreeGrafter"/>
</dbReference>
<dbReference type="Pfam" id="PF00532">
    <property type="entry name" value="Peripla_BP_1"/>
    <property type="match status" value="1"/>
</dbReference>
<dbReference type="Pfam" id="PF00356">
    <property type="entry name" value="LacI"/>
    <property type="match status" value="1"/>
</dbReference>
<evidence type="ECO:0000256" key="2">
    <source>
        <dbReference type="ARBA" id="ARBA00023125"/>
    </source>
</evidence>
<dbReference type="SUPFAM" id="SSF47413">
    <property type="entry name" value="lambda repressor-like DNA-binding domains"/>
    <property type="match status" value="1"/>
</dbReference>
<sequence>MNPVSQPATVADVAAAAGVSRQTVSNALNRPEIVRPATLTRVRAAIDELGYRPHASARRLRTRQSSTLGVRLPPVHGISGAVLDRFLHALVERADERGMRILLFTATDLDDELAHMERLVEGSDVDGFVLTSTAHGDPRAAWLGERDVPFVTFGRPWGVPDMDDAPHPWVDVDGRAGLREATAGLVARGHRRIGFLGWPSPSGQGDERRLGWRDALGDAGLGAPPAGSADAGLGAPPAGSADAGLGAPPAGSADAGLGAPPAGGADAAADGATGAGSGSASGAVDLACEDDVAAATAVVAAALQGGTVFDAVVCASDTLALGARFALGAEVPVVGYDDTPVAAAVGISSVEQPLDAAAAAAVELLMGSGRSVLPASGGHRLLAPHVVWRG</sequence>
<feature type="region of interest" description="Disordered" evidence="4">
    <location>
        <begin position="215"/>
        <end position="274"/>
    </location>
</feature>
<dbReference type="InterPro" id="IPR028082">
    <property type="entry name" value="Peripla_BP_I"/>
</dbReference>
<dbReference type="PROSITE" id="PS00356">
    <property type="entry name" value="HTH_LACI_1"/>
    <property type="match status" value="1"/>
</dbReference>